<gene>
    <name evidence="1" type="ORF">AMECASPLE_036736</name>
</gene>
<reference evidence="1 2" key="1">
    <citation type="submission" date="2021-06" db="EMBL/GenBank/DDBJ databases">
        <authorList>
            <person name="Palmer J.M."/>
        </authorList>
    </citation>
    <scope>NUCLEOTIDE SEQUENCE [LARGE SCALE GENOMIC DNA]</scope>
    <source>
        <strain evidence="1 2">AS_MEX2019</strain>
        <tissue evidence="1">Muscle</tissue>
    </source>
</reference>
<organism evidence="1 2">
    <name type="scientific">Ameca splendens</name>
    <dbReference type="NCBI Taxonomy" id="208324"/>
    <lineage>
        <taxon>Eukaryota</taxon>
        <taxon>Metazoa</taxon>
        <taxon>Chordata</taxon>
        <taxon>Craniata</taxon>
        <taxon>Vertebrata</taxon>
        <taxon>Euteleostomi</taxon>
        <taxon>Actinopterygii</taxon>
        <taxon>Neopterygii</taxon>
        <taxon>Teleostei</taxon>
        <taxon>Neoteleostei</taxon>
        <taxon>Acanthomorphata</taxon>
        <taxon>Ovalentaria</taxon>
        <taxon>Atherinomorphae</taxon>
        <taxon>Cyprinodontiformes</taxon>
        <taxon>Goodeidae</taxon>
        <taxon>Ameca</taxon>
    </lineage>
</organism>
<keyword evidence="2" id="KW-1185">Reference proteome</keyword>
<evidence type="ECO:0000313" key="2">
    <source>
        <dbReference type="Proteomes" id="UP001469553"/>
    </source>
</evidence>
<dbReference type="EMBL" id="JAHRIP010005924">
    <property type="protein sequence ID" value="MEQ2282067.1"/>
    <property type="molecule type" value="Genomic_DNA"/>
</dbReference>
<proteinExistence type="predicted"/>
<evidence type="ECO:0000313" key="1">
    <source>
        <dbReference type="EMBL" id="MEQ2282067.1"/>
    </source>
</evidence>
<name>A0ABV0XKX4_9TELE</name>
<protein>
    <submittedName>
        <fullName evidence="1">Uncharacterized protein</fullName>
    </submittedName>
</protein>
<comment type="caution">
    <text evidence="1">The sequence shown here is derived from an EMBL/GenBank/DDBJ whole genome shotgun (WGS) entry which is preliminary data.</text>
</comment>
<sequence length="244" mass="27385">MLLRFKDIQDALKYEANRDTVATTSDDDQLVGFGSRAKSTWKEIWDAREDGYADFILKKSCFPETRMKKLQQYLLKRQQLSSSPPKTTSTVPHKPLVMEDEELEAAMLSISPSKLLRQSRSKRGKPSAKTFFKSKVPVTISLFATITLQVQLQVSRSSAASGEPGSSIADVLAITQKTPEALPSQLSFLVEMKETESAETNQVYLKIPAQVQRRSLYRDPFPLQTVVKMLSHPLLFPSLNGIMT</sequence>
<accession>A0ABV0XKX4</accession>
<dbReference type="Proteomes" id="UP001469553">
    <property type="component" value="Unassembled WGS sequence"/>
</dbReference>